<dbReference type="SUPFAM" id="SSF52242">
    <property type="entry name" value="Cobalamin (vitamin B12)-binding domain"/>
    <property type="match status" value="1"/>
</dbReference>
<keyword evidence="7" id="KW-0489">Methyltransferase</keyword>
<evidence type="ECO:0000256" key="2">
    <source>
        <dbReference type="ARBA" id="ARBA00022723"/>
    </source>
</evidence>
<dbReference type="SMART" id="SM01018">
    <property type="entry name" value="B12-binding_2"/>
    <property type="match status" value="1"/>
</dbReference>
<dbReference type="RefSeq" id="WP_341439735.1">
    <property type="nucleotide sequence ID" value="NZ_FOWF01000001.1"/>
</dbReference>
<dbReference type="GO" id="GO:0004853">
    <property type="term" value="F:uroporphyrinogen decarboxylase activity"/>
    <property type="evidence" value="ECO:0007669"/>
    <property type="project" value="InterPro"/>
</dbReference>
<dbReference type="GO" id="GO:0046653">
    <property type="term" value="P:tetrahydrofolate metabolic process"/>
    <property type="evidence" value="ECO:0007669"/>
    <property type="project" value="TreeGrafter"/>
</dbReference>
<dbReference type="GO" id="GO:0032259">
    <property type="term" value="P:methylation"/>
    <property type="evidence" value="ECO:0007669"/>
    <property type="project" value="UniProtKB-KW"/>
</dbReference>
<evidence type="ECO:0000313" key="8">
    <source>
        <dbReference type="Proteomes" id="UP000198817"/>
    </source>
</evidence>
<dbReference type="PANTHER" id="PTHR45833">
    <property type="entry name" value="METHIONINE SYNTHASE"/>
    <property type="match status" value="1"/>
</dbReference>
<accession>A0A1I7FE32</accession>
<dbReference type="Gene3D" id="3.40.50.280">
    <property type="entry name" value="Cobalamin-binding domain"/>
    <property type="match status" value="1"/>
</dbReference>
<dbReference type="GO" id="GO:0031419">
    <property type="term" value="F:cobalamin binding"/>
    <property type="evidence" value="ECO:0007669"/>
    <property type="project" value="InterPro"/>
</dbReference>
<reference evidence="7 8" key="1">
    <citation type="submission" date="2016-10" db="EMBL/GenBank/DDBJ databases">
        <authorList>
            <person name="de Groot N.N."/>
        </authorList>
    </citation>
    <scope>NUCLEOTIDE SEQUENCE [LARGE SCALE GENOMIC DNA]</scope>
    <source>
        <strain evidence="7 8">KHGC13</strain>
    </source>
</reference>
<dbReference type="Pfam" id="PF01208">
    <property type="entry name" value="URO-D"/>
    <property type="match status" value="1"/>
</dbReference>
<protein>
    <submittedName>
        <fullName evidence="7">Methyltransferase cognate corrinoid proteins</fullName>
    </submittedName>
</protein>
<dbReference type="GO" id="GO:0006779">
    <property type="term" value="P:porphyrin-containing compound biosynthetic process"/>
    <property type="evidence" value="ECO:0007669"/>
    <property type="project" value="InterPro"/>
</dbReference>
<dbReference type="InterPro" id="IPR036724">
    <property type="entry name" value="Cobalamin-bd_sf"/>
</dbReference>
<keyword evidence="7" id="KW-0808">Transferase</keyword>
<keyword evidence="8" id="KW-1185">Reference proteome</keyword>
<feature type="domain" description="B12-binding N-terminal" evidence="6">
    <location>
        <begin position="370"/>
        <end position="464"/>
    </location>
</feature>
<dbReference type="Proteomes" id="UP000198817">
    <property type="component" value="Unassembled WGS sequence"/>
</dbReference>
<dbReference type="CDD" id="cd02070">
    <property type="entry name" value="corrinoid_protein_B12-BD"/>
    <property type="match status" value="1"/>
</dbReference>
<feature type="compositionally biased region" description="Low complexity" evidence="4">
    <location>
        <begin position="348"/>
        <end position="367"/>
    </location>
</feature>
<evidence type="ECO:0000259" key="5">
    <source>
        <dbReference type="PROSITE" id="PS51332"/>
    </source>
</evidence>
<dbReference type="STRING" id="155865.SAMN05216515_10182"/>
<dbReference type="InterPro" id="IPR036594">
    <property type="entry name" value="Meth_synthase_dom"/>
</dbReference>
<dbReference type="PANTHER" id="PTHR45833:SF1">
    <property type="entry name" value="METHIONINE SYNTHASE"/>
    <property type="match status" value="1"/>
</dbReference>
<sequence length="596" mass="66026">MMTPKELFLELLKKDGRPDRILRQYEALNMVMYDPINTYLRGNRVRGSVSRDRWGTVIDFPEDAPGAMPHVTEETKVVKDITRWREFAKAPDLSVCAGGDWEACREKARAMDPRGEKLVTGFMGTGIFEQCHFLIPFTDVLTYLYEYPREMHELIDYILQYRLRYVKMLIDGLHPDAILSHDDWGAKDALFFRPEMWREFFKEPYRTFYGYIRSRGVITIHHSDSYLVPILDDMAEIGIQVWQGALPENDIPTQLRRMRGSMVFMGGIGAAVDRQDASPEEIRSYVSRTLETCCPLGHFIPSITYGVPGAVYPQVDPVIDETIEEYNRSPHFPHTTAPLPARRRRSVPLPGAGNVPAAPADAPASEPARGKHALTPEEYLKEIASALREGKKKRVTALTARALDAGVDPRSILSDGLVAGMTAVGEDFSCGRVFVPEMLMAARCMNAATELLKPRLAAGASEDTDNRPAGTVCLGTVKGDLHDIGKNLVKIMMEGQGLHVVDLGTDVPAESFVQAAVDHHADIIGCSALLTTSMDEMRQVVRLVRADHRLDNVKILVGGAPVTQEYCDEIGANCYTEDAASAARAAAVMLSGEESA</sequence>
<comment type="similarity">
    <text evidence="1">Belongs to the methylamine corrinoid protein family.</text>
</comment>
<dbReference type="GO" id="GO:0005829">
    <property type="term" value="C:cytosol"/>
    <property type="evidence" value="ECO:0007669"/>
    <property type="project" value="TreeGrafter"/>
</dbReference>
<proteinExistence type="inferred from homology"/>
<dbReference type="InterPro" id="IPR006158">
    <property type="entry name" value="Cobalamin-bd"/>
</dbReference>
<feature type="region of interest" description="Disordered" evidence="4">
    <location>
        <begin position="328"/>
        <end position="373"/>
    </location>
</feature>
<dbReference type="Pfam" id="PF02310">
    <property type="entry name" value="B12-binding"/>
    <property type="match status" value="1"/>
</dbReference>
<dbReference type="EMBL" id="FPBT01000002">
    <property type="protein sequence ID" value="SFU34483.1"/>
    <property type="molecule type" value="Genomic_DNA"/>
</dbReference>
<dbReference type="SUPFAM" id="SSF47644">
    <property type="entry name" value="Methionine synthase domain"/>
    <property type="match status" value="1"/>
</dbReference>
<dbReference type="GO" id="GO:0008705">
    <property type="term" value="F:methionine synthase activity"/>
    <property type="evidence" value="ECO:0007669"/>
    <property type="project" value="TreeGrafter"/>
</dbReference>
<gene>
    <name evidence="7" type="ORF">SAMN05216508_10285</name>
</gene>
<dbReference type="Pfam" id="PF02607">
    <property type="entry name" value="B12-binding_2"/>
    <property type="match status" value="1"/>
</dbReference>
<evidence type="ECO:0000259" key="6">
    <source>
        <dbReference type="PROSITE" id="PS51337"/>
    </source>
</evidence>
<keyword evidence="2" id="KW-0479">Metal-binding</keyword>
<dbReference type="InterPro" id="IPR000257">
    <property type="entry name" value="Uroporphyrinogen_deCOase"/>
</dbReference>
<dbReference type="GO" id="GO:0046872">
    <property type="term" value="F:metal ion binding"/>
    <property type="evidence" value="ECO:0007669"/>
    <property type="project" value="UniProtKB-KW"/>
</dbReference>
<evidence type="ECO:0000256" key="4">
    <source>
        <dbReference type="SAM" id="MobiDB-lite"/>
    </source>
</evidence>
<dbReference type="InterPro" id="IPR050554">
    <property type="entry name" value="Met_Synthase/Corrinoid"/>
</dbReference>
<keyword evidence="3" id="KW-0170">Cobalt</keyword>
<evidence type="ECO:0000256" key="3">
    <source>
        <dbReference type="ARBA" id="ARBA00023285"/>
    </source>
</evidence>
<name>A0A1I7FE32_9FIRM</name>
<dbReference type="Gene3D" id="1.10.1240.10">
    <property type="entry name" value="Methionine synthase domain"/>
    <property type="match status" value="1"/>
</dbReference>
<dbReference type="GO" id="GO:0050667">
    <property type="term" value="P:homocysteine metabolic process"/>
    <property type="evidence" value="ECO:0007669"/>
    <property type="project" value="TreeGrafter"/>
</dbReference>
<dbReference type="PROSITE" id="PS51332">
    <property type="entry name" value="B12_BINDING"/>
    <property type="match status" value="1"/>
</dbReference>
<dbReference type="SUPFAM" id="SSF51726">
    <property type="entry name" value="UROD/MetE-like"/>
    <property type="match status" value="1"/>
</dbReference>
<dbReference type="InterPro" id="IPR003759">
    <property type="entry name" value="Cbl-bd_cap"/>
</dbReference>
<organism evidence="7 8">
    <name type="scientific">Eubacterium pyruvativorans</name>
    <dbReference type="NCBI Taxonomy" id="155865"/>
    <lineage>
        <taxon>Bacteria</taxon>
        <taxon>Bacillati</taxon>
        <taxon>Bacillota</taxon>
        <taxon>Clostridia</taxon>
        <taxon>Eubacteriales</taxon>
        <taxon>Eubacteriaceae</taxon>
        <taxon>Eubacterium</taxon>
    </lineage>
</organism>
<dbReference type="Gene3D" id="3.20.20.210">
    <property type="match status" value="1"/>
</dbReference>
<dbReference type="PROSITE" id="PS51337">
    <property type="entry name" value="B12_BINDING_NTER"/>
    <property type="match status" value="1"/>
</dbReference>
<feature type="domain" description="B12-binding" evidence="5">
    <location>
        <begin position="469"/>
        <end position="596"/>
    </location>
</feature>
<evidence type="ECO:0000313" key="7">
    <source>
        <dbReference type="EMBL" id="SFU34483.1"/>
    </source>
</evidence>
<evidence type="ECO:0000256" key="1">
    <source>
        <dbReference type="ARBA" id="ARBA00010854"/>
    </source>
</evidence>
<dbReference type="FunFam" id="3.40.50.280:FF:000003">
    <property type="entry name" value="Dimethylamine methyltransferase corrinoid protein"/>
    <property type="match status" value="1"/>
</dbReference>
<dbReference type="InterPro" id="IPR038071">
    <property type="entry name" value="UROD/MetE-like_sf"/>
</dbReference>
<dbReference type="AlphaFoldDB" id="A0A1I7FE32"/>